<dbReference type="InterPro" id="IPR018303">
    <property type="entry name" value="ATPase_P-typ_P_site"/>
</dbReference>
<evidence type="ECO:0000256" key="3">
    <source>
        <dbReference type="ARBA" id="ARBA00022692"/>
    </source>
</evidence>
<dbReference type="SFLD" id="SFLDS00003">
    <property type="entry name" value="Haloacid_Dehalogenase"/>
    <property type="match status" value="1"/>
</dbReference>
<dbReference type="GO" id="GO:0043682">
    <property type="term" value="F:P-type divalent copper transporter activity"/>
    <property type="evidence" value="ECO:0007669"/>
    <property type="project" value="UniProtKB-EC"/>
</dbReference>
<dbReference type="Pfam" id="PF00122">
    <property type="entry name" value="E1-E2_ATPase"/>
    <property type="match status" value="1"/>
</dbReference>
<dbReference type="InterPro" id="IPR059000">
    <property type="entry name" value="ATPase_P-type_domA"/>
</dbReference>
<dbReference type="PANTHER" id="PTHR43520:SF8">
    <property type="entry name" value="P-TYPE CU(+) TRANSPORTER"/>
    <property type="match status" value="1"/>
</dbReference>
<dbReference type="SUPFAM" id="SSF56784">
    <property type="entry name" value="HAD-like"/>
    <property type="match status" value="1"/>
</dbReference>
<feature type="transmembrane region" description="Helical" evidence="12">
    <location>
        <begin position="372"/>
        <end position="392"/>
    </location>
</feature>
<accession>A0A2M9Z950</accession>
<dbReference type="NCBIfam" id="TIGR01494">
    <property type="entry name" value="ATPase_P-type"/>
    <property type="match status" value="1"/>
</dbReference>
<comment type="subcellular location">
    <subcellularLocation>
        <location evidence="12">Cell membrane</location>
    </subcellularLocation>
    <subcellularLocation>
        <location evidence="1">Endomembrane system</location>
        <topology evidence="1">Multi-pass membrane protein</topology>
    </subcellularLocation>
</comment>
<dbReference type="PRINTS" id="PR00119">
    <property type="entry name" value="CATATPASE"/>
</dbReference>
<dbReference type="InterPro" id="IPR001757">
    <property type="entry name" value="P_typ_ATPase"/>
</dbReference>
<evidence type="ECO:0000256" key="7">
    <source>
        <dbReference type="ARBA" id="ARBA00022967"/>
    </source>
</evidence>
<organism evidence="14 15">
    <name type="scientific">Leptospira wolffii</name>
    <dbReference type="NCBI Taxonomy" id="409998"/>
    <lineage>
        <taxon>Bacteria</taxon>
        <taxon>Pseudomonadati</taxon>
        <taxon>Spirochaetota</taxon>
        <taxon>Spirochaetia</taxon>
        <taxon>Leptospirales</taxon>
        <taxon>Leptospiraceae</taxon>
        <taxon>Leptospira</taxon>
    </lineage>
</organism>
<dbReference type="Gene3D" id="3.30.70.100">
    <property type="match status" value="1"/>
</dbReference>
<dbReference type="GO" id="GO:0005886">
    <property type="term" value="C:plasma membrane"/>
    <property type="evidence" value="ECO:0007669"/>
    <property type="project" value="UniProtKB-SubCell"/>
</dbReference>
<dbReference type="PROSITE" id="PS00154">
    <property type="entry name" value="ATPASE_E1_E2"/>
    <property type="match status" value="1"/>
</dbReference>
<keyword evidence="3 12" id="KW-0812">Transmembrane</keyword>
<evidence type="ECO:0000256" key="4">
    <source>
        <dbReference type="ARBA" id="ARBA00022723"/>
    </source>
</evidence>
<comment type="caution">
    <text evidence="14">The sequence shown here is derived from an EMBL/GenBank/DDBJ whole genome shotgun (WGS) entry which is preliminary data.</text>
</comment>
<dbReference type="InterPro" id="IPR023214">
    <property type="entry name" value="HAD_sf"/>
</dbReference>
<dbReference type="Gene3D" id="3.40.1110.10">
    <property type="entry name" value="Calcium-transporting ATPase, cytoplasmic domain N"/>
    <property type="match status" value="1"/>
</dbReference>
<keyword evidence="8 12" id="KW-1133">Transmembrane helix</keyword>
<evidence type="ECO:0000256" key="8">
    <source>
        <dbReference type="ARBA" id="ARBA00022989"/>
    </source>
</evidence>
<dbReference type="InterPro" id="IPR006121">
    <property type="entry name" value="HMA_dom"/>
</dbReference>
<dbReference type="InterPro" id="IPR023298">
    <property type="entry name" value="ATPase_P-typ_TM_dom_sf"/>
</dbReference>
<comment type="similarity">
    <text evidence="2 12">Belongs to the cation transport ATPase (P-type) (TC 3.A.3) family. Type IB subfamily.</text>
</comment>
<keyword evidence="4 12" id="KW-0479">Metal-binding</keyword>
<feature type="domain" description="HMA" evidence="13">
    <location>
        <begin position="14"/>
        <end position="79"/>
    </location>
</feature>
<evidence type="ECO:0000256" key="9">
    <source>
        <dbReference type="ARBA" id="ARBA00023136"/>
    </source>
</evidence>
<dbReference type="GO" id="GO:0055070">
    <property type="term" value="P:copper ion homeostasis"/>
    <property type="evidence" value="ECO:0007669"/>
    <property type="project" value="TreeGrafter"/>
</dbReference>
<dbReference type="Gene3D" id="2.70.150.10">
    <property type="entry name" value="Calcium-transporting ATPase, cytoplasmic transduction domain A"/>
    <property type="match status" value="1"/>
</dbReference>
<keyword evidence="12" id="KW-1003">Cell membrane</keyword>
<feature type="transmembrane region" description="Helical" evidence="12">
    <location>
        <begin position="733"/>
        <end position="751"/>
    </location>
</feature>
<dbReference type="GO" id="GO:0005524">
    <property type="term" value="F:ATP binding"/>
    <property type="evidence" value="ECO:0007669"/>
    <property type="project" value="UniProtKB-UniRule"/>
</dbReference>
<dbReference type="Pfam" id="PF00702">
    <property type="entry name" value="Hydrolase"/>
    <property type="match status" value="1"/>
</dbReference>
<dbReference type="FunFam" id="3.30.70.100:FF:000005">
    <property type="entry name" value="Copper-exporting P-type ATPase A"/>
    <property type="match status" value="1"/>
</dbReference>
<sequence length="757" mass="82072">MENNTLSKGIDKEQEITLDLFGMTCANCARRIETGLAKTPGVEEARVNFGRETAFVRFSSDLKPEMLIKKVESLGYSASKHDAQSLERTEEVHGKEIAGLKFRFFSSLALSLPLFYSMVSHFEFLNFLPNPGVLSHPWVQFLLATPVQFWIGFPFYRGAFRALRNLSPNMDVLVALGTSAAYGYSLTLSVIYGLREGDLFFRTALNGHAHHFILPPLYYETSAVLLTFLLGGKWMEALAKGKSSASIRSLLRLRPDTARIKKEDTWTEIPSEYVKKEDVLQILPGEKFPVDGTVTEGFSSVDESMLTGESLPVDKKPGDQVLGGTVNGNGVLIVNAKSVGSDTVLSSIIRIVEEAQNSRAPIQKVADRISSVFVPIVIAISTLNFLLWYLILEPGNLGSALEKSIAVLVIACPCALGLATPISILVGTGRGAVEGILFRNAESLETAARLDLIAFDKTGTITEGNPIVSDYRVLGDESILLRAAGATEASSSHPLAKAIVRFAKEKGISFQPTVELETEPGKGVVSKIEGKIFRIGKQEFLAEKETLPTELVSLSKSWEEKGKTTVWGTLDSTSWIVFGIEDKIKTGAKEALEELKELGVQAVLLTGDRKTTALSVAERVEIDEIHASLLPKDKADRIKEFQNRGKRVGMAGDGINDSPALAQAEVGFAMGTGTDVAMEAAGIILVKGDLSRLAESIRIARATTKNIKENFFWALAYNSLGIPIAAAGLLSPWIAGAAMAFSSVSVVANALRLRKRT</sequence>
<evidence type="ECO:0000256" key="12">
    <source>
        <dbReference type="RuleBase" id="RU362081"/>
    </source>
</evidence>
<dbReference type="FunFam" id="2.70.150.10:FF:000002">
    <property type="entry name" value="Copper-transporting ATPase 1, putative"/>
    <property type="match status" value="1"/>
</dbReference>
<dbReference type="InterPro" id="IPR036163">
    <property type="entry name" value="HMA_dom_sf"/>
</dbReference>
<dbReference type="InterPro" id="IPR023299">
    <property type="entry name" value="ATPase_P-typ_cyto_dom_N"/>
</dbReference>
<feature type="transmembrane region" description="Helical" evidence="12">
    <location>
        <begin position="711"/>
        <end position="727"/>
    </location>
</feature>
<name>A0A2M9Z950_9LEPT</name>
<dbReference type="RefSeq" id="WP_100759740.1">
    <property type="nucleotide sequence ID" value="NZ_NPDT01000007.1"/>
</dbReference>
<feature type="transmembrane region" description="Helical" evidence="12">
    <location>
        <begin position="212"/>
        <end position="232"/>
    </location>
</feature>
<evidence type="ECO:0000256" key="10">
    <source>
        <dbReference type="ARBA" id="ARBA00038904"/>
    </source>
</evidence>
<dbReference type="CDD" id="cd02094">
    <property type="entry name" value="P-type_ATPase_Cu-like"/>
    <property type="match status" value="1"/>
</dbReference>
<dbReference type="InterPro" id="IPR044492">
    <property type="entry name" value="P_typ_ATPase_HD_dom"/>
</dbReference>
<dbReference type="NCBIfam" id="TIGR01525">
    <property type="entry name" value="ATPase-IB_hvy"/>
    <property type="match status" value="1"/>
</dbReference>
<dbReference type="InterPro" id="IPR017969">
    <property type="entry name" value="Heavy-metal-associated_CS"/>
</dbReference>
<dbReference type="SFLD" id="SFLDF00027">
    <property type="entry name" value="p-type_atpase"/>
    <property type="match status" value="1"/>
</dbReference>
<proteinExistence type="inferred from homology"/>
<dbReference type="PANTHER" id="PTHR43520">
    <property type="entry name" value="ATP7, ISOFORM B"/>
    <property type="match status" value="1"/>
</dbReference>
<evidence type="ECO:0000259" key="13">
    <source>
        <dbReference type="PROSITE" id="PS50846"/>
    </source>
</evidence>
<keyword evidence="5 12" id="KW-0547">Nucleotide-binding</keyword>
<dbReference type="PRINTS" id="PR00943">
    <property type="entry name" value="CUATPASE"/>
</dbReference>
<dbReference type="InterPro" id="IPR008250">
    <property type="entry name" value="ATPase_P-typ_transduc_dom_A_sf"/>
</dbReference>
<dbReference type="Pfam" id="PF00403">
    <property type="entry name" value="HMA"/>
    <property type="match status" value="1"/>
</dbReference>
<dbReference type="GO" id="GO:0012505">
    <property type="term" value="C:endomembrane system"/>
    <property type="evidence" value="ECO:0007669"/>
    <property type="project" value="UniProtKB-SubCell"/>
</dbReference>
<feature type="transmembrane region" description="Helical" evidence="12">
    <location>
        <begin position="404"/>
        <end position="426"/>
    </location>
</feature>
<reference evidence="14 15" key="1">
    <citation type="submission" date="2017-07" db="EMBL/GenBank/DDBJ databases">
        <title>Leptospira spp. isolated from tropical soils.</title>
        <authorList>
            <person name="Thibeaux R."/>
            <person name="Iraola G."/>
            <person name="Ferres I."/>
            <person name="Bierque E."/>
            <person name="Girault D."/>
            <person name="Soupe-Gilbert M.-E."/>
            <person name="Picardeau M."/>
            <person name="Goarant C."/>
        </authorList>
    </citation>
    <scope>NUCLEOTIDE SEQUENCE [LARGE SCALE GENOMIC DNA]</scope>
    <source>
        <strain evidence="14 15">FH2-C-A2</strain>
    </source>
</reference>
<gene>
    <name evidence="14" type="ORF">CH371_15760</name>
</gene>
<dbReference type="EC" id="7.2.2.9" evidence="10"/>
<dbReference type="PROSITE" id="PS01047">
    <property type="entry name" value="HMA_1"/>
    <property type="match status" value="1"/>
</dbReference>
<dbReference type="SUPFAM" id="SSF81653">
    <property type="entry name" value="Calcium ATPase, transduction domain A"/>
    <property type="match status" value="1"/>
</dbReference>
<feature type="transmembrane region" description="Helical" evidence="12">
    <location>
        <begin position="172"/>
        <end position="192"/>
    </location>
</feature>
<feature type="transmembrane region" description="Helical" evidence="12">
    <location>
        <begin position="139"/>
        <end position="160"/>
    </location>
</feature>
<dbReference type="Proteomes" id="UP000231912">
    <property type="component" value="Unassembled WGS sequence"/>
</dbReference>
<evidence type="ECO:0000313" key="15">
    <source>
        <dbReference type="Proteomes" id="UP000231912"/>
    </source>
</evidence>
<protein>
    <recommendedName>
        <fullName evidence="10">P-type Cu(2+) transporter</fullName>
        <ecNumber evidence="10">7.2.2.9</ecNumber>
    </recommendedName>
</protein>
<evidence type="ECO:0000313" key="14">
    <source>
        <dbReference type="EMBL" id="PJZ64956.1"/>
    </source>
</evidence>
<dbReference type="SUPFAM" id="SSF55008">
    <property type="entry name" value="HMA, heavy metal-associated domain"/>
    <property type="match status" value="1"/>
</dbReference>
<dbReference type="SUPFAM" id="SSF81665">
    <property type="entry name" value="Calcium ATPase, transmembrane domain M"/>
    <property type="match status" value="1"/>
</dbReference>
<evidence type="ECO:0000256" key="1">
    <source>
        <dbReference type="ARBA" id="ARBA00004127"/>
    </source>
</evidence>
<dbReference type="Gene3D" id="3.40.50.1000">
    <property type="entry name" value="HAD superfamily/HAD-like"/>
    <property type="match status" value="1"/>
</dbReference>
<feature type="transmembrane region" description="Helical" evidence="12">
    <location>
        <begin position="102"/>
        <end position="119"/>
    </location>
</feature>
<evidence type="ECO:0000256" key="6">
    <source>
        <dbReference type="ARBA" id="ARBA00022840"/>
    </source>
</evidence>
<keyword evidence="6 12" id="KW-0067">ATP-binding</keyword>
<dbReference type="EMBL" id="NPDT01000007">
    <property type="protein sequence ID" value="PJZ64956.1"/>
    <property type="molecule type" value="Genomic_DNA"/>
</dbReference>
<dbReference type="AlphaFoldDB" id="A0A2M9Z950"/>
<comment type="catalytic activity">
    <reaction evidence="11">
        <text>Cu(2+)(in) + ATP + H2O = Cu(2+)(out) + ADP + phosphate + H(+)</text>
        <dbReference type="Rhea" id="RHEA:10376"/>
        <dbReference type="ChEBI" id="CHEBI:15377"/>
        <dbReference type="ChEBI" id="CHEBI:15378"/>
        <dbReference type="ChEBI" id="CHEBI:29036"/>
        <dbReference type="ChEBI" id="CHEBI:30616"/>
        <dbReference type="ChEBI" id="CHEBI:43474"/>
        <dbReference type="ChEBI" id="CHEBI:456216"/>
        <dbReference type="EC" id="7.2.2.9"/>
    </reaction>
</comment>
<dbReference type="InterPro" id="IPR036412">
    <property type="entry name" value="HAD-like_sf"/>
</dbReference>
<evidence type="ECO:0000256" key="11">
    <source>
        <dbReference type="ARBA" id="ARBA00047424"/>
    </source>
</evidence>
<keyword evidence="7" id="KW-1278">Translocase</keyword>
<dbReference type="NCBIfam" id="TIGR01511">
    <property type="entry name" value="ATPase-IB1_Cu"/>
    <property type="match status" value="1"/>
</dbReference>
<dbReference type="GO" id="GO:0016887">
    <property type="term" value="F:ATP hydrolysis activity"/>
    <property type="evidence" value="ECO:0007669"/>
    <property type="project" value="InterPro"/>
</dbReference>
<keyword evidence="9 12" id="KW-0472">Membrane</keyword>
<dbReference type="CDD" id="cd00371">
    <property type="entry name" value="HMA"/>
    <property type="match status" value="1"/>
</dbReference>
<dbReference type="PROSITE" id="PS50846">
    <property type="entry name" value="HMA_2"/>
    <property type="match status" value="1"/>
</dbReference>
<evidence type="ECO:0000256" key="5">
    <source>
        <dbReference type="ARBA" id="ARBA00022741"/>
    </source>
</evidence>
<dbReference type="SFLD" id="SFLDG00002">
    <property type="entry name" value="C1.7:_P-type_atpase_like"/>
    <property type="match status" value="1"/>
</dbReference>
<evidence type="ECO:0000256" key="2">
    <source>
        <dbReference type="ARBA" id="ARBA00006024"/>
    </source>
</evidence>
<dbReference type="GO" id="GO:0005507">
    <property type="term" value="F:copper ion binding"/>
    <property type="evidence" value="ECO:0007669"/>
    <property type="project" value="TreeGrafter"/>
</dbReference>
<dbReference type="InterPro" id="IPR027256">
    <property type="entry name" value="P-typ_ATPase_IB"/>
</dbReference>